<accession>A0ABU4URX8</accession>
<keyword evidence="3" id="KW-1185">Reference proteome</keyword>
<keyword evidence="1" id="KW-0812">Transmembrane</keyword>
<dbReference type="Proteomes" id="UP001285352">
    <property type="component" value="Unassembled WGS sequence"/>
</dbReference>
<evidence type="ECO:0000256" key="1">
    <source>
        <dbReference type="SAM" id="Phobius"/>
    </source>
</evidence>
<keyword evidence="1" id="KW-0472">Membrane</keyword>
<protein>
    <submittedName>
        <fullName evidence="2">Uncharacterized protein</fullName>
    </submittedName>
</protein>
<dbReference type="RefSeq" id="WP_319974541.1">
    <property type="nucleotide sequence ID" value="NZ_JAXAVU010000004.1"/>
</dbReference>
<reference evidence="2 3" key="1">
    <citation type="submission" date="2023-11" db="EMBL/GenBank/DDBJ databases">
        <title>Lentzea sokolovensis, sp. nov., Lentzea kristufkii, sp. nov., and Lentzea miocenensis, sp. nov., rare actinobacteria from Sokolov Coal Basin, Miocene lacustrine sediment, Czech Republic.</title>
        <authorList>
            <person name="Lara A."/>
            <person name="Kotroba L."/>
            <person name="Nouioui I."/>
            <person name="Neumann-Schaal M."/>
            <person name="Mast Y."/>
            <person name="Chronakova A."/>
        </authorList>
    </citation>
    <scope>NUCLEOTIDE SEQUENCE [LARGE SCALE GENOMIC DNA]</scope>
    <source>
        <strain evidence="2 3">BCCO 10_0061</strain>
    </source>
</reference>
<proteinExistence type="predicted"/>
<evidence type="ECO:0000313" key="3">
    <source>
        <dbReference type="Proteomes" id="UP001285352"/>
    </source>
</evidence>
<name>A0ABU4URX8_9PSEU</name>
<organism evidence="2 3">
    <name type="scientific">Lentzea sokolovensis</name>
    <dbReference type="NCBI Taxonomy" id="3095429"/>
    <lineage>
        <taxon>Bacteria</taxon>
        <taxon>Bacillati</taxon>
        <taxon>Actinomycetota</taxon>
        <taxon>Actinomycetes</taxon>
        <taxon>Pseudonocardiales</taxon>
        <taxon>Pseudonocardiaceae</taxon>
        <taxon>Lentzea</taxon>
    </lineage>
</organism>
<comment type="caution">
    <text evidence="2">The sequence shown here is derived from an EMBL/GenBank/DDBJ whole genome shotgun (WGS) entry which is preliminary data.</text>
</comment>
<evidence type="ECO:0000313" key="2">
    <source>
        <dbReference type="EMBL" id="MDX8142243.1"/>
    </source>
</evidence>
<gene>
    <name evidence="2" type="ORF">SK854_08980</name>
</gene>
<keyword evidence="1" id="KW-1133">Transmembrane helix</keyword>
<dbReference type="EMBL" id="JAXAVU010000004">
    <property type="protein sequence ID" value="MDX8142243.1"/>
    <property type="molecule type" value="Genomic_DNA"/>
</dbReference>
<feature type="transmembrane region" description="Helical" evidence="1">
    <location>
        <begin position="276"/>
        <end position="298"/>
    </location>
</feature>
<sequence length="361" mass="39311">MVAATLAAIAFVAGFRNLLPYADLDHAESSIYLDLFNHKYDAPIPALRFVVTVTSLNPAERRLQATLALVPVSRDHLPRLVDSNGGSIVQESGVIKPEFADAKLIMHLRSGMSVSATTVHFPVAKVVDPLGNEDPSIVTASIPVDVDPTQFPNDVYSLILGVNAYLPSGLNAVMPQNTSDNAPVTPEATRELPVAFGIAVDHRLGRWNLYTNETVSGGIETSPYIGERSYKARIEARFARDWTYWAFIYAVSLMPAVIGLSFFVRTRRRRGVSAGDTSAAMELAAALLALIALRQVFVPTDITGLTRLDFVLGVQLLAVCWLMAVTYVSEPPASPPPARKPAVRRRRLTPRLPDGAVRRIT</sequence>
<reference evidence="2 3" key="2">
    <citation type="submission" date="2023-11" db="EMBL/GenBank/DDBJ databases">
        <authorList>
            <person name="Lara A.C."/>
            <person name="Chronakova A."/>
        </authorList>
    </citation>
    <scope>NUCLEOTIDE SEQUENCE [LARGE SCALE GENOMIC DNA]</scope>
    <source>
        <strain evidence="2 3">BCCO 10_0061</strain>
    </source>
</reference>
<feature type="transmembrane region" description="Helical" evidence="1">
    <location>
        <begin position="242"/>
        <end position="264"/>
    </location>
</feature>
<feature type="transmembrane region" description="Helical" evidence="1">
    <location>
        <begin position="310"/>
        <end position="329"/>
    </location>
</feature>